<name>A0A8W8MNS3_MAGGI</name>
<dbReference type="Proteomes" id="UP000005408">
    <property type="component" value="Unassembled WGS sequence"/>
</dbReference>
<dbReference type="AlphaFoldDB" id="A0A8W8MNS3"/>
<evidence type="ECO:0000256" key="1">
    <source>
        <dbReference type="SAM" id="SignalP"/>
    </source>
</evidence>
<feature type="chain" id="PRO_5036448056" evidence="1">
    <location>
        <begin position="23"/>
        <end position="153"/>
    </location>
</feature>
<evidence type="ECO:0000313" key="3">
    <source>
        <dbReference type="Proteomes" id="UP000005408"/>
    </source>
</evidence>
<reference evidence="2" key="1">
    <citation type="submission" date="2022-08" db="UniProtKB">
        <authorList>
            <consortium name="EnsemblMetazoa"/>
        </authorList>
    </citation>
    <scope>IDENTIFICATION</scope>
    <source>
        <strain evidence="2">05x7-T-G4-1.051#20</strain>
    </source>
</reference>
<proteinExistence type="predicted"/>
<dbReference type="EnsemblMetazoa" id="G34250.1">
    <property type="protein sequence ID" value="G34250.1:cds"/>
    <property type="gene ID" value="G34250"/>
</dbReference>
<organism evidence="2 3">
    <name type="scientific">Magallana gigas</name>
    <name type="common">Pacific oyster</name>
    <name type="synonym">Crassostrea gigas</name>
    <dbReference type="NCBI Taxonomy" id="29159"/>
    <lineage>
        <taxon>Eukaryota</taxon>
        <taxon>Metazoa</taxon>
        <taxon>Spiralia</taxon>
        <taxon>Lophotrochozoa</taxon>
        <taxon>Mollusca</taxon>
        <taxon>Bivalvia</taxon>
        <taxon>Autobranchia</taxon>
        <taxon>Pteriomorphia</taxon>
        <taxon>Ostreida</taxon>
        <taxon>Ostreoidea</taxon>
        <taxon>Ostreidae</taxon>
        <taxon>Magallana</taxon>
    </lineage>
</organism>
<evidence type="ECO:0000313" key="2">
    <source>
        <dbReference type="EnsemblMetazoa" id="G34250.1:cds"/>
    </source>
</evidence>
<keyword evidence="1" id="KW-0732">Signal</keyword>
<protein>
    <submittedName>
        <fullName evidence="2">Uncharacterized protein</fullName>
    </submittedName>
</protein>
<feature type="signal peptide" evidence="1">
    <location>
        <begin position="1"/>
        <end position="22"/>
    </location>
</feature>
<sequence>MNTFVRLSIFISLVSLVKNVSTECNNTTGPPAFLRAEKYIGIGETKMILIASELISFPRPDENVTIKACGAENQKKINATEYQSVLVKASRYNSDFEITGYRINITIDPSTLTGETLTCIENAGKSFARTQNPGVYSFQQSERLSDEEYDDFL</sequence>
<accession>A0A8W8MNS3</accession>
<keyword evidence="3" id="KW-1185">Reference proteome</keyword>